<dbReference type="EMBL" id="BAABBN010000015">
    <property type="protein sequence ID" value="GAA3941000.1"/>
    <property type="molecule type" value="Genomic_DNA"/>
</dbReference>
<comment type="subcellular location">
    <subcellularLocation>
        <location evidence="1">Cell membrane</location>
        <topology evidence="1">Multi-pass membrane protein</topology>
    </subcellularLocation>
</comment>
<evidence type="ECO:0000313" key="8">
    <source>
        <dbReference type="Proteomes" id="UP001501565"/>
    </source>
</evidence>
<feature type="transmembrane region" description="Helical" evidence="6">
    <location>
        <begin position="152"/>
        <end position="171"/>
    </location>
</feature>
<feature type="transmembrane region" description="Helical" evidence="6">
    <location>
        <begin position="42"/>
        <end position="64"/>
    </location>
</feature>
<keyword evidence="4 6" id="KW-1133">Transmembrane helix</keyword>
<dbReference type="Proteomes" id="UP001501565">
    <property type="component" value="Unassembled WGS sequence"/>
</dbReference>
<dbReference type="PANTHER" id="PTHR30086:SF20">
    <property type="entry name" value="ARGININE EXPORTER PROTEIN ARGO-RELATED"/>
    <property type="match status" value="1"/>
</dbReference>
<evidence type="ECO:0000313" key="7">
    <source>
        <dbReference type="EMBL" id="GAA3941000.1"/>
    </source>
</evidence>
<sequence>MSELIAFTLIAFLLVASPGPNGVLILKTVSSHGKSSGIANILGLTSATFLHGAFSIFGLSALLLQSAELFLVVKIIGAAYLFYIGFKAIKGSFSTPQNKGATSTATPLKQQEQRSPLYFFSEGFITQLLNPKVSMFYLAAFPQFIAFDNTNYVDAFLLVAIHAGIIFFWFLGMTQLVGKIKQVAQTSNAGRWVQRTSGTLLMYFGGALLTQEGHVQPIRLSE</sequence>
<dbReference type="RefSeq" id="WP_344800545.1">
    <property type="nucleotide sequence ID" value="NZ_BAABBN010000015.1"/>
</dbReference>
<dbReference type="InterPro" id="IPR001123">
    <property type="entry name" value="LeuE-type"/>
</dbReference>
<accession>A0ABP7NA41</accession>
<evidence type="ECO:0000256" key="2">
    <source>
        <dbReference type="ARBA" id="ARBA00022475"/>
    </source>
</evidence>
<reference evidence="8" key="1">
    <citation type="journal article" date="2019" name="Int. J. Syst. Evol. Microbiol.">
        <title>The Global Catalogue of Microorganisms (GCM) 10K type strain sequencing project: providing services to taxonomists for standard genome sequencing and annotation.</title>
        <authorList>
            <consortium name="The Broad Institute Genomics Platform"/>
            <consortium name="The Broad Institute Genome Sequencing Center for Infectious Disease"/>
            <person name="Wu L."/>
            <person name="Ma J."/>
        </authorList>
    </citation>
    <scope>NUCLEOTIDE SEQUENCE [LARGE SCALE GENOMIC DNA]</scope>
    <source>
        <strain evidence="8">JCM 17551</strain>
    </source>
</reference>
<evidence type="ECO:0000256" key="3">
    <source>
        <dbReference type="ARBA" id="ARBA00022692"/>
    </source>
</evidence>
<keyword evidence="8" id="KW-1185">Reference proteome</keyword>
<proteinExistence type="predicted"/>
<keyword evidence="5 6" id="KW-0472">Membrane</keyword>
<name>A0ABP7NA41_9GAMM</name>
<organism evidence="7 8">
    <name type="scientific">Litoribacillus peritrichatus</name>
    <dbReference type="NCBI Taxonomy" id="718191"/>
    <lineage>
        <taxon>Bacteria</taxon>
        <taxon>Pseudomonadati</taxon>
        <taxon>Pseudomonadota</taxon>
        <taxon>Gammaproteobacteria</taxon>
        <taxon>Oceanospirillales</taxon>
        <taxon>Oceanospirillaceae</taxon>
        <taxon>Litoribacillus</taxon>
    </lineage>
</organism>
<dbReference type="Pfam" id="PF01810">
    <property type="entry name" value="LysE"/>
    <property type="match status" value="1"/>
</dbReference>
<evidence type="ECO:0000256" key="5">
    <source>
        <dbReference type="ARBA" id="ARBA00023136"/>
    </source>
</evidence>
<keyword evidence="2" id="KW-1003">Cell membrane</keyword>
<comment type="caution">
    <text evidence="7">The sequence shown here is derived from an EMBL/GenBank/DDBJ whole genome shotgun (WGS) entry which is preliminary data.</text>
</comment>
<gene>
    <name evidence="7" type="ORF">GCM10022277_41220</name>
</gene>
<evidence type="ECO:0000256" key="1">
    <source>
        <dbReference type="ARBA" id="ARBA00004651"/>
    </source>
</evidence>
<dbReference type="PIRSF" id="PIRSF006324">
    <property type="entry name" value="LeuE"/>
    <property type="match status" value="1"/>
</dbReference>
<evidence type="ECO:0000256" key="4">
    <source>
        <dbReference type="ARBA" id="ARBA00022989"/>
    </source>
</evidence>
<feature type="transmembrane region" description="Helical" evidence="6">
    <location>
        <begin position="71"/>
        <end position="89"/>
    </location>
</feature>
<evidence type="ECO:0000256" key="6">
    <source>
        <dbReference type="SAM" id="Phobius"/>
    </source>
</evidence>
<protein>
    <submittedName>
        <fullName evidence="7">LysE family translocator</fullName>
    </submittedName>
</protein>
<dbReference type="PANTHER" id="PTHR30086">
    <property type="entry name" value="ARGININE EXPORTER PROTEIN ARGO"/>
    <property type="match status" value="1"/>
</dbReference>
<keyword evidence="3 6" id="KW-0812">Transmembrane</keyword>